<evidence type="ECO:0000313" key="2">
    <source>
        <dbReference type="Proteomes" id="UP000499080"/>
    </source>
</evidence>
<reference evidence="1 2" key="1">
    <citation type="journal article" date="2019" name="Sci. Rep.">
        <title>Orb-weaving spider Araneus ventricosus genome elucidates the spidroin gene catalogue.</title>
        <authorList>
            <person name="Kono N."/>
            <person name="Nakamura H."/>
            <person name="Ohtoshi R."/>
            <person name="Moran D.A.P."/>
            <person name="Shinohara A."/>
            <person name="Yoshida Y."/>
            <person name="Fujiwara M."/>
            <person name="Mori M."/>
            <person name="Tomita M."/>
            <person name="Arakawa K."/>
        </authorList>
    </citation>
    <scope>NUCLEOTIDE SEQUENCE [LARGE SCALE GENOMIC DNA]</scope>
</reference>
<name>A0A4Y2KBM5_ARAVE</name>
<keyword evidence="2" id="KW-1185">Reference proteome</keyword>
<gene>
    <name evidence="1" type="ORF">AVEN_170231_1</name>
</gene>
<accession>A0A4Y2KBM5</accession>
<dbReference type="EMBL" id="BGPR01004478">
    <property type="protein sequence ID" value="GBN00094.1"/>
    <property type="molecule type" value="Genomic_DNA"/>
</dbReference>
<sequence>MFVCPCVQRATAGCFTIPHFSSRQNDSSAHPPPQRSPHKHGVFIAHLERSYFTFMAKLDECKSNNVGIPNSPSVYANYHRYFTLMNGFDNLWTKKNWIGKLVNVPLDISLGDRAKAKRQQH</sequence>
<protein>
    <submittedName>
        <fullName evidence="1">Uncharacterized protein</fullName>
    </submittedName>
</protein>
<organism evidence="1 2">
    <name type="scientific">Araneus ventricosus</name>
    <name type="common">Orbweaver spider</name>
    <name type="synonym">Epeira ventricosa</name>
    <dbReference type="NCBI Taxonomy" id="182803"/>
    <lineage>
        <taxon>Eukaryota</taxon>
        <taxon>Metazoa</taxon>
        <taxon>Ecdysozoa</taxon>
        <taxon>Arthropoda</taxon>
        <taxon>Chelicerata</taxon>
        <taxon>Arachnida</taxon>
        <taxon>Araneae</taxon>
        <taxon>Araneomorphae</taxon>
        <taxon>Entelegynae</taxon>
        <taxon>Araneoidea</taxon>
        <taxon>Araneidae</taxon>
        <taxon>Araneus</taxon>
    </lineage>
</organism>
<dbReference type="Proteomes" id="UP000499080">
    <property type="component" value="Unassembled WGS sequence"/>
</dbReference>
<comment type="caution">
    <text evidence="1">The sequence shown here is derived from an EMBL/GenBank/DDBJ whole genome shotgun (WGS) entry which is preliminary data.</text>
</comment>
<proteinExistence type="predicted"/>
<dbReference type="AlphaFoldDB" id="A0A4Y2KBM5"/>
<evidence type="ECO:0000313" key="1">
    <source>
        <dbReference type="EMBL" id="GBN00094.1"/>
    </source>
</evidence>